<dbReference type="InterPro" id="IPR006957">
    <property type="entry name" value="EIN3"/>
</dbReference>
<accession>A0A0D9WXN3</accession>
<feature type="compositionally biased region" description="Polar residues" evidence="5">
    <location>
        <begin position="418"/>
        <end position="427"/>
    </location>
</feature>
<dbReference type="STRING" id="77586.A0A0D9WXN3"/>
<keyword evidence="8" id="KW-1185">Reference proteome</keyword>
<organism evidence="7 8">
    <name type="scientific">Leersia perrieri</name>
    <dbReference type="NCBI Taxonomy" id="77586"/>
    <lineage>
        <taxon>Eukaryota</taxon>
        <taxon>Viridiplantae</taxon>
        <taxon>Streptophyta</taxon>
        <taxon>Embryophyta</taxon>
        <taxon>Tracheophyta</taxon>
        <taxon>Spermatophyta</taxon>
        <taxon>Magnoliopsida</taxon>
        <taxon>Liliopsida</taxon>
        <taxon>Poales</taxon>
        <taxon>Poaceae</taxon>
        <taxon>BOP clade</taxon>
        <taxon>Oryzoideae</taxon>
        <taxon>Oryzeae</taxon>
        <taxon>Oryzinae</taxon>
        <taxon>Leersia</taxon>
    </lineage>
</organism>
<evidence type="ECO:0000313" key="7">
    <source>
        <dbReference type="EnsemblPlants" id="LPERR07G08730.1"/>
    </source>
</evidence>
<evidence type="ECO:0000256" key="2">
    <source>
        <dbReference type="ARBA" id="ARBA00009416"/>
    </source>
</evidence>
<dbReference type="GO" id="GO:0003677">
    <property type="term" value="F:DNA binding"/>
    <property type="evidence" value="ECO:0007669"/>
    <property type="project" value="TreeGrafter"/>
</dbReference>
<evidence type="ECO:0000256" key="3">
    <source>
        <dbReference type="ARBA" id="ARBA00022745"/>
    </source>
</evidence>
<evidence type="ECO:0000313" key="8">
    <source>
        <dbReference type="Proteomes" id="UP000032180"/>
    </source>
</evidence>
<evidence type="ECO:0000259" key="6">
    <source>
        <dbReference type="Pfam" id="PF04873"/>
    </source>
</evidence>
<dbReference type="Gene3D" id="1.10.3180.10">
    <property type="entry name" value="DNA-binding domain of EIN3-like"/>
    <property type="match status" value="1"/>
</dbReference>
<dbReference type="GO" id="GO:0009873">
    <property type="term" value="P:ethylene-activated signaling pathway"/>
    <property type="evidence" value="ECO:0007669"/>
    <property type="project" value="UniProtKB-KW"/>
</dbReference>
<dbReference type="AlphaFoldDB" id="A0A0D9WXN3"/>
<feature type="region of interest" description="Disordered" evidence="5">
    <location>
        <begin position="40"/>
        <end position="96"/>
    </location>
</feature>
<comment type="subcellular location">
    <subcellularLocation>
        <location evidence="1">Nucleus</location>
    </subcellularLocation>
</comment>
<feature type="compositionally biased region" description="Basic and acidic residues" evidence="5">
    <location>
        <begin position="1"/>
        <end position="18"/>
    </location>
</feature>
<comment type="similarity">
    <text evidence="2">Belongs to the EIN3 family.</text>
</comment>
<evidence type="ECO:0000256" key="1">
    <source>
        <dbReference type="ARBA" id="ARBA00004123"/>
    </source>
</evidence>
<dbReference type="InterPro" id="IPR023278">
    <property type="entry name" value="Ethylene_insens-like_DNA-bd"/>
</dbReference>
<dbReference type="GO" id="GO:0003700">
    <property type="term" value="F:DNA-binding transcription factor activity"/>
    <property type="evidence" value="ECO:0007669"/>
    <property type="project" value="InterPro"/>
</dbReference>
<proteinExistence type="inferred from homology"/>
<reference evidence="8" key="2">
    <citation type="submission" date="2013-12" db="EMBL/GenBank/DDBJ databases">
        <authorList>
            <person name="Yu Y."/>
            <person name="Lee S."/>
            <person name="de Baynast K."/>
            <person name="Wissotski M."/>
            <person name="Liu L."/>
            <person name="Talag J."/>
            <person name="Goicoechea J."/>
            <person name="Angelova A."/>
            <person name="Jetty R."/>
            <person name="Kudrna D."/>
            <person name="Golser W."/>
            <person name="Rivera L."/>
            <person name="Zhang J."/>
            <person name="Wing R."/>
        </authorList>
    </citation>
    <scope>NUCLEOTIDE SEQUENCE</scope>
</reference>
<protein>
    <recommendedName>
        <fullName evidence="6">Ethylene insensitive 3-like DNA-binding domain-containing protein</fullName>
    </recommendedName>
</protein>
<feature type="domain" description="Ethylene insensitive 3-like DNA-binding" evidence="6">
    <location>
        <begin position="112"/>
        <end position="230"/>
    </location>
</feature>
<dbReference type="PANTHER" id="PTHR33305:SF55">
    <property type="entry name" value="OS07G0272500 PROTEIN"/>
    <property type="match status" value="1"/>
</dbReference>
<reference evidence="7" key="3">
    <citation type="submission" date="2015-04" db="UniProtKB">
        <authorList>
            <consortium name="EnsemblPlants"/>
        </authorList>
    </citation>
    <scope>IDENTIFICATION</scope>
</reference>
<dbReference type="Gramene" id="LPERR07G08730.1">
    <property type="protein sequence ID" value="LPERR07G08730.1"/>
    <property type="gene ID" value="LPERR07G08730"/>
</dbReference>
<dbReference type="HOGENOM" id="CLU_032692_0_0_1"/>
<feature type="compositionally biased region" description="Low complexity" evidence="5">
    <location>
        <begin position="50"/>
        <end position="60"/>
    </location>
</feature>
<keyword evidence="4" id="KW-0539">Nucleus</keyword>
<reference evidence="7 8" key="1">
    <citation type="submission" date="2012-08" db="EMBL/GenBank/DDBJ databases">
        <title>Oryza genome evolution.</title>
        <authorList>
            <person name="Wing R.A."/>
        </authorList>
    </citation>
    <scope>NUCLEOTIDE SEQUENCE</scope>
</reference>
<sequence length="469" mass="48887">MDATKESVMRMGKQEEQKVSPAAAIPAAAAAAVTVYPAGTKEQDKAASVTTPSAATNAHHAPPPPPPSPASALVASGGRVAEKEMENAGGGSSGGGVAAAAAAVAGQRSPLAAAVSELSDHVLEGMMKVLGKKCMPPQDVYPLLGKSPTHPPWWPTENEAWWPQLGADAVAPVHKPTRLLSKAEKEAAVVAMVKIIAPDFETVFKALRKARSVSGAMTDTEASAWHAGVSAECDAYVPPPRQVSLWPEASRARKRKAPAPKTRTPVAQAYAEIRPTIVLALVAPGVTSAVDIAPAPARVVNLSAVVEIEDMNDKSKTPALALAIENPVVWRVYNRIAGKENSEKGNGSCVAGESAICHNAGAEMTGNPEAGESSMNPGTVMQPNAEMSINLETGGSSSKPCILLQPNAGLKTEDQVEAETNSKTESGSEYEEAKASEIISNQDSRAMLQSNKAETAKSRYLLVFNNFGR</sequence>
<dbReference type="SUPFAM" id="SSF116768">
    <property type="entry name" value="DNA-binding domain of EIN3-like"/>
    <property type="match status" value="1"/>
</dbReference>
<keyword evidence="3" id="KW-0936">Ethylene signaling pathway</keyword>
<feature type="region of interest" description="Disordered" evidence="5">
    <location>
        <begin position="409"/>
        <end position="443"/>
    </location>
</feature>
<feature type="region of interest" description="Disordered" evidence="5">
    <location>
        <begin position="1"/>
        <end position="20"/>
    </location>
</feature>
<dbReference type="EnsemblPlants" id="LPERR07G08730.1">
    <property type="protein sequence ID" value="LPERR07G08730.1"/>
    <property type="gene ID" value="LPERR07G08730"/>
</dbReference>
<dbReference type="Pfam" id="PF04873">
    <property type="entry name" value="EIN3_DNA-bd"/>
    <property type="match status" value="1"/>
</dbReference>
<dbReference type="GO" id="GO:0005634">
    <property type="term" value="C:nucleus"/>
    <property type="evidence" value="ECO:0007669"/>
    <property type="project" value="UniProtKB-SubCell"/>
</dbReference>
<dbReference type="InterPro" id="IPR047091">
    <property type="entry name" value="EIN3-like_DNA-bd"/>
</dbReference>
<name>A0A0D9WXN3_9ORYZ</name>
<evidence type="ECO:0000256" key="4">
    <source>
        <dbReference type="ARBA" id="ARBA00023242"/>
    </source>
</evidence>
<dbReference type="PANTHER" id="PTHR33305">
    <property type="entry name" value="ETHYLENE INSENSITIVE 3-LIKE 2 PROTEIN"/>
    <property type="match status" value="1"/>
</dbReference>
<evidence type="ECO:0000256" key="5">
    <source>
        <dbReference type="SAM" id="MobiDB-lite"/>
    </source>
</evidence>
<dbReference type="Proteomes" id="UP000032180">
    <property type="component" value="Chromosome 7"/>
</dbReference>